<evidence type="ECO:0000259" key="1">
    <source>
        <dbReference type="Pfam" id="PF02581"/>
    </source>
</evidence>
<dbReference type="InterPro" id="IPR013785">
    <property type="entry name" value="Aldolase_TIM"/>
</dbReference>
<protein>
    <submittedName>
        <fullName evidence="2">Thiamine phosphate synthase</fullName>
    </submittedName>
</protein>
<dbReference type="CDD" id="cd00564">
    <property type="entry name" value="TMP_TenI"/>
    <property type="match status" value="1"/>
</dbReference>
<evidence type="ECO:0000313" key="3">
    <source>
        <dbReference type="Proteomes" id="UP001304671"/>
    </source>
</evidence>
<organism evidence="2 3">
    <name type="scientific">Arcicella aquatica</name>
    <dbReference type="NCBI Taxonomy" id="217141"/>
    <lineage>
        <taxon>Bacteria</taxon>
        <taxon>Pseudomonadati</taxon>
        <taxon>Bacteroidota</taxon>
        <taxon>Cytophagia</taxon>
        <taxon>Cytophagales</taxon>
        <taxon>Flectobacillaceae</taxon>
        <taxon>Arcicella</taxon>
    </lineage>
</organism>
<proteinExistence type="predicted"/>
<dbReference type="InterPro" id="IPR036206">
    <property type="entry name" value="ThiamineP_synth_sf"/>
</dbReference>
<accession>A0ABU5QID2</accession>
<gene>
    <name evidence="2" type="ORF">VB264_03285</name>
</gene>
<dbReference type="InterPro" id="IPR022998">
    <property type="entry name" value="ThiamineP_synth_TenI"/>
</dbReference>
<dbReference type="EMBL" id="JAYFUL010000003">
    <property type="protein sequence ID" value="MEA5256793.1"/>
    <property type="molecule type" value="Genomic_DNA"/>
</dbReference>
<evidence type="ECO:0000313" key="2">
    <source>
        <dbReference type="EMBL" id="MEA5256793.1"/>
    </source>
</evidence>
<name>A0ABU5QID2_9BACT</name>
<dbReference type="Proteomes" id="UP001304671">
    <property type="component" value="Unassembled WGS sequence"/>
</dbReference>
<feature type="domain" description="Thiamine phosphate synthase/TenI" evidence="1">
    <location>
        <begin position="15"/>
        <end position="184"/>
    </location>
</feature>
<dbReference type="RefSeq" id="WP_323246733.1">
    <property type="nucleotide sequence ID" value="NZ_JAYFUL010000003.1"/>
</dbReference>
<dbReference type="SUPFAM" id="SSF51391">
    <property type="entry name" value="Thiamin phosphate synthase"/>
    <property type="match status" value="1"/>
</dbReference>
<sequence>MQKVILSNPTDFDGEISIIEQLLMDESLIFHLRKPGKSLKEYEDFLRQIQPKCYRKIVLHSHYELINKYNVKGVHFTETFRQSIDDATLFNTVKMLRKHRLSVSCSLHTLNAIENLSFKADYVFLSPILKSISKTDYVGVFTMDELQFYFHVRKSNTPVYALGGIREENRAFLERIGFQGYVLMGSVWEKYFQAEN</sequence>
<reference evidence="2 3" key="1">
    <citation type="submission" date="2023-12" db="EMBL/GenBank/DDBJ databases">
        <title>Novel species of the genus Arcicella isolated from rivers.</title>
        <authorList>
            <person name="Lu H."/>
        </authorList>
    </citation>
    <scope>NUCLEOTIDE SEQUENCE [LARGE SCALE GENOMIC DNA]</scope>
    <source>
        <strain evidence="2 3">LMG 21963</strain>
    </source>
</reference>
<keyword evidence="3" id="KW-1185">Reference proteome</keyword>
<dbReference type="Pfam" id="PF02581">
    <property type="entry name" value="TMP-TENI"/>
    <property type="match status" value="1"/>
</dbReference>
<dbReference type="Gene3D" id="3.20.20.70">
    <property type="entry name" value="Aldolase class I"/>
    <property type="match status" value="1"/>
</dbReference>
<comment type="caution">
    <text evidence="2">The sequence shown here is derived from an EMBL/GenBank/DDBJ whole genome shotgun (WGS) entry which is preliminary data.</text>
</comment>